<dbReference type="GO" id="GO:0016491">
    <property type="term" value="F:oxidoreductase activity"/>
    <property type="evidence" value="ECO:0007669"/>
    <property type="project" value="UniProtKB-KW"/>
</dbReference>
<reference evidence="6" key="1">
    <citation type="journal article" date="2020" name="Stud. Mycol.">
        <title>101 Dothideomycetes genomes: a test case for predicting lifestyles and emergence of pathogens.</title>
        <authorList>
            <person name="Haridas S."/>
            <person name="Albert R."/>
            <person name="Binder M."/>
            <person name="Bloem J."/>
            <person name="Labutti K."/>
            <person name="Salamov A."/>
            <person name="Andreopoulos B."/>
            <person name="Baker S."/>
            <person name="Barry K."/>
            <person name="Bills G."/>
            <person name="Bluhm B."/>
            <person name="Cannon C."/>
            <person name="Castanera R."/>
            <person name="Culley D."/>
            <person name="Daum C."/>
            <person name="Ezra D."/>
            <person name="Gonzalez J."/>
            <person name="Henrissat B."/>
            <person name="Kuo A."/>
            <person name="Liang C."/>
            <person name="Lipzen A."/>
            <person name="Lutzoni F."/>
            <person name="Magnuson J."/>
            <person name="Mondo S."/>
            <person name="Nolan M."/>
            <person name="Ohm R."/>
            <person name="Pangilinan J."/>
            <person name="Park H.-J."/>
            <person name="Ramirez L."/>
            <person name="Alfaro M."/>
            <person name="Sun H."/>
            <person name="Tritt A."/>
            <person name="Yoshinaga Y."/>
            <person name="Zwiers L.-H."/>
            <person name="Turgeon B."/>
            <person name="Goodwin S."/>
            <person name="Spatafora J."/>
            <person name="Crous P."/>
            <person name="Grigoriev I."/>
        </authorList>
    </citation>
    <scope>NUCLEOTIDE SEQUENCE</scope>
    <source>
        <strain evidence="6">CBS 161.51</strain>
    </source>
</reference>
<dbReference type="Pfam" id="PF11807">
    <property type="entry name" value="UstYa"/>
    <property type="match status" value="1"/>
</dbReference>
<dbReference type="EMBL" id="ML975997">
    <property type="protein sequence ID" value="KAF1947999.1"/>
    <property type="molecule type" value="Genomic_DNA"/>
</dbReference>
<keyword evidence="7" id="KW-1185">Reference proteome</keyword>
<proteinExistence type="inferred from homology"/>
<dbReference type="OrthoDB" id="3687641at2759"/>
<keyword evidence="5" id="KW-0472">Membrane</keyword>
<evidence type="ECO:0000256" key="4">
    <source>
        <dbReference type="SAM" id="MobiDB-lite"/>
    </source>
</evidence>
<feature type="region of interest" description="Disordered" evidence="4">
    <location>
        <begin position="1"/>
        <end position="26"/>
    </location>
</feature>
<feature type="transmembrane region" description="Helical" evidence="5">
    <location>
        <begin position="47"/>
        <end position="65"/>
    </location>
</feature>
<comment type="similarity">
    <text evidence="3">Belongs to the ustYa family.</text>
</comment>
<evidence type="ECO:0000256" key="3">
    <source>
        <dbReference type="ARBA" id="ARBA00035112"/>
    </source>
</evidence>
<dbReference type="PANTHER" id="PTHR33365">
    <property type="entry name" value="YALI0B05434P"/>
    <property type="match status" value="1"/>
</dbReference>
<evidence type="ECO:0000313" key="6">
    <source>
        <dbReference type="EMBL" id="KAF1947999.1"/>
    </source>
</evidence>
<gene>
    <name evidence="6" type="ORF">EJ02DRAFT_332806</name>
</gene>
<sequence length="262" mass="29771">MKTDSRYDALRNIDDHSDSSTEVGDWDTEDAVTPRRKRKSVWKRVKGYRWVLDTALLLVIVGLLAEKRWKHQKKNPQYELAGDITGFAPTFSQQIVSFKPDPIFAPEDAGEFWSNETQHAWSSIVPEGLGYVNVKNPSQYNNLPHPIHDYPSETVYTTSVTNQLHCLYTILEAYNTQKLTLTSIIDVDPIKMPWHINHCFEYIRQAIMCSGDVALEGAATTFPGGEGGGDRGGSDGWDAKHVCKDYGQVYEYLERETINHMK</sequence>
<evidence type="ECO:0000256" key="1">
    <source>
        <dbReference type="ARBA" id="ARBA00004685"/>
    </source>
</evidence>
<keyword evidence="5" id="KW-0812">Transmembrane</keyword>
<evidence type="ECO:0000256" key="5">
    <source>
        <dbReference type="SAM" id="Phobius"/>
    </source>
</evidence>
<dbReference type="AlphaFoldDB" id="A0A6A5T8F9"/>
<keyword evidence="2" id="KW-0560">Oxidoreductase</keyword>
<dbReference type="PANTHER" id="PTHR33365:SF11">
    <property type="entry name" value="TAT PATHWAY SIGNAL SEQUENCE"/>
    <property type="match status" value="1"/>
</dbReference>
<dbReference type="InterPro" id="IPR021765">
    <property type="entry name" value="UstYa-like"/>
</dbReference>
<feature type="compositionally biased region" description="Basic and acidic residues" evidence="4">
    <location>
        <begin position="1"/>
        <end position="19"/>
    </location>
</feature>
<organism evidence="6 7">
    <name type="scientific">Clathrospora elynae</name>
    <dbReference type="NCBI Taxonomy" id="706981"/>
    <lineage>
        <taxon>Eukaryota</taxon>
        <taxon>Fungi</taxon>
        <taxon>Dikarya</taxon>
        <taxon>Ascomycota</taxon>
        <taxon>Pezizomycotina</taxon>
        <taxon>Dothideomycetes</taxon>
        <taxon>Pleosporomycetidae</taxon>
        <taxon>Pleosporales</taxon>
        <taxon>Diademaceae</taxon>
        <taxon>Clathrospora</taxon>
    </lineage>
</organism>
<name>A0A6A5T8F9_9PLEO</name>
<protein>
    <submittedName>
        <fullName evidence="6">Uncharacterized protein</fullName>
    </submittedName>
</protein>
<evidence type="ECO:0000256" key="2">
    <source>
        <dbReference type="ARBA" id="ARBA00023002"/>
    </source>
</evidence>
<accession>A0A6A5T8F9</accession>
<keyword evidence="5" id="KW-1133">Transmembrane helix</keyword>
<comment type="pathway">
    <text evidence="1">Mycotoxin biosynthesis.</text>
</comment>
<dbReference type="GO" id="GO:0043386">
    <property type="term" value="P:mycotoxin biosynthetic process"/>
    <property type="evidence" value="ECO:0007669"/>
    <property type="project" value="InterPro"/>
</dbReference>
<dbReference type="Proteomes" id="UP000800038">
    <property type="component" value="Unassembled WGS sequence"/>
</dbReference>
<evidence type="ECO:0000313" key="7">
    <source>
        <dbReference type="Proteomes" id="UP000800038"/>
    </source>
</evidence>